<feature type="coiled-coil region" evidence="1">
    <location>
        <begin position="14"/>
        <end position="70"/>
    </location>
</feature>
<reference evidence="3" key="1">
    <citation type="submission" date="2017-02" db="EMBL/GenBank/DDBJ databases">
        <authorList>
            <person name="Varghese N."/>
            <person name="Submissions S."/>
        </authorList>
    </citation>
    <scope>NUCLEOTIDE SEQUENCE [LARGE SCALE GENOMIC DNA]</scope>
    <source>
        <strain evidence="3">ATCC 51356</strain>
    </source>
</reference>
<proteinExistence type="predicted"/>
<dbReference type="EMBL" id="FUXE01000001">
    <property type="protein sequence ID" value="SJZ45070.1"/>
    <property type="molecule type" value="Genomic_DNA"/>
</dbReference>
<organism evidence="2 3">
    <name type="scientific">Porphyromonas circumdentaria</name>
    <dbReference type="NCBI Taxonomy" id="29524"/>
    <lineage>
        <taxon>Bacteria</taxon>
        <taxon>Pseudomonadati</taxon>
        <taxon>Bacteroidota</taxon>
        <taxon>Bacteroidia</taxon>
        <taxon>Bacteroidales</taxon>
        <taxon>Porphyromonadaceae</taxon>
        <taxon>Porphyromonas</taxon>
    </lineage>
</organism>
<dbReference type="Gene3D" id="1.20.5.2950">
    <property type="match status" value="1"/>
</dbReference>
<keyword evidence="1" id="KW-0175">Coiled coil</keyword>
<protein>
    <submittedName>
        <fullName evidence="2">V/A-type H+-transporting ATPase subunit E</fullName>
    </submittedName>
</protein>
<dbReference type="RefSeq" id="WP_078736127.1">
    <property type="nucleotide sequence ID" value="NZ_FUXE01000001.1"/>
</dbReference>
<accession>A0A1T4KRT7</accession>
<gene>
    <name evidence="2" type="ORF">SAMN02745171_00164</name>
</gene>
<evidence type="ECO:0000313" key="3">
    <source>
        <dbReference type="Proteomes" id="UP000190121"/>
    </source>
</evidence>
<dbReference type="AlphaFoldDB" id="A0A1T4KRT7"/>
<dbReference type="OrthoDB" id="1093377at2"/>
<evidence type="ECO:0000256" key="1">
    <source>
        <dbReference type="SAM" id="Coils"/>
    </source>
</evidence>
<sequence length="196" mass="21959">MDAKIRELTDKIFNEGVEKGKQQANQLIAEAEQKSQEILSGAKVEADRILKDAEKNASELKKNTESELKLYANQTIEALKVAVADSITDKIVDANIKAAAQNPDFMRNIILKVVQNWTPGEEVVIEAADAKELESYFMNNAKDLLNGTVTIEEAAGYTTNFVLKPKDGAYKIEFGQEELIAFFKNFLRPRLVEMLF</sequence>
<name>A0A1T4KRT7_9PORP</name>
<keyword evidence="3" id="KW-1185">Reference proteome</keyword>
<dbReference type="STRING" id="29524.SAMN02745171_00164"/>
<evidence type="ECO:0000313" key="2">
    <source>
        <dbReference type="EMBL" id="SJZ45070.1"/>
    </source>
</evidence>
<dbReference type="Proteomes" id="UP000190121">
    <property type="component" value="Unassembled WGS sequence"/>
</dbReference>